<dbReference type="InterPro" id="IPR009050">
    <property type="entry name" value="Globin-like_sf"/>
</dbReference>
<keyword evidence="4 5" id="KW-0408">Iron</keyword>
<evidence type="ECO:0000256" key="3">
    <source>
        <dbReference type="ARBA" id="ARBA00022723"/>
    </source>
</evidence>
<dbReference type="EMBL" id="PNCL01000025">
    <property type="protein sequence ID" value="TMP60449.1"/>
    <property type="molecule type" value="Genomic_DNA"/>
</dbReference>
<evidence type="ECO:0000256" key="2">
    <source>
        <dbReference type="ARBA" id="ARBA00022617"/>
    </source>
</evidence>
<dbReference type="Gene3D" id="1.10.490.10">
    <property type="entry name" value="Globins"/>
    <property type="match status" value="1"/>
</dbReference>
<dbReference type="SUPFAM" id="SSF46458">
    <property type="entry name" value="Globin-like"/>
    <property type="match status" value="1"/>
</dbReference>
<dbReference type="GO" id="GO:0046872">
    <property type="term" value="F:metal ion binding"/>
    <property type="evidence" value="ECO:0007669"/>
    <property type="project" value="UniProtKB-KW"/>
</dbReference>
<evidence type="ECO:0000313" key="7">
    <source>
        <dbReference type="EMBL" id="TMP60449.1"/>
    </source>
</evidence>
<dbReference type="Proteomes" id="UP000307706">
    <property type="component" value="Unassembled WGS sequence"/>
</dbReference>
<keyword evidence="2 5" id="KW-0349">Heme</keyword>
<name>A0A5S3XRI4_9GAMM</name>
<feature type="binding site" description="distal binding residue" evidence="5">
    <location>
        <position position="95"/>
    </location>
    <ligand>
        <name>heme</name>
        <dbReference type="ChEBI" id="CHEBI:30413"/>
    </ligand>
    <ligandPart>
        <name>Fe</name>
        <dbReference type="ChEBI" id="CHEBI:18248"/>
    </ligandPart>
</feature>
<proteinExistence type="predicted"/>
<dbReference type="GO" id="GO:0019825">
    <property type="term" value="F:oxygen binding"/>
    <property type="evidence" value="ECO:0007669"/>
    <property type="project" value="InterPro"/>
</dbReference>
<keyword evidence="1" id="KW-0813">Transport</keyword>
<gene>
    <name evidence="7" type="ORF">CWB96_06665</name>
    <name evidence="6" type="ORF">CWB97_16470</name>
</gene>
<reference evidence="7" key="3">
    <citation type="submission" date="2019-09" db="EMBL/GenBank/DDBJ databases">
        <title>Co-occurence of chitin degradation, pigmentation and bioactivity in marine Pseudoalteromonas.</title>
        <authorList>
            <person name="Sonnenschein E.C."/>
            <person name="Bech P.K."/>
        </authorList>
    </citation>
    <scope>NUCLEOTIDE SEQUENCE</scope>
    <source>
        <strain evidence="7">S2231</strain>
        <strain evidence="6">S2233</strain>
    </source>
</reference>
<evidence type="ECO:0000313" key="9">
    <source>
        <dbReference type="Proteomes" id="UP000307706"/>
    </source>
</evidence>
<dbReference type="CDD" id="cd00454">
    <property type="entry name" value="TrHb1_N"/>
    <property type="match status" value="1"/>
</dbReference>
<evidence type="ECO:0000256" key="1">
    <source>
        <dbReference type="ARBA" id="ARBA00022448"/>
    </source>
</evidence>
<dbReference type="PROSITE" id="PS51257">
    <property type="entry name" value="PROKAR_LIPOPROTEIN"/>
    <property type="match status" value="1"/>
</dbReference>
<dbReference type="GO" id="GO:0020037">
    <property type="term" value="F:heme binding"/>
    <property type="evidence" value="ECO:0007669"/>
    <property type="project" value="InterPro"/>
</dbReference>
<accession>A0A5S3XRI4</accession>
<evidence type="ECO:0000256" key="5">
    <source>
        <dbReference type="PIRSR" id="PIRSR601486-1"/>
    </source>
</evidence>
<dbReference type="AlphaFoldDB" id="A0A5S3XRI4"/>
<evidence type="ECO:0000313" key="6">
    <source>
        <dbReference type="EMBL" id="TMP40974.1"/>
    </source>
</evidence>
<keyword evidence="3 5" id="KW-0479">Metal-binding</keyword>
<dbReference type="Pfam" id="PF01152">
    <property type="entry name" value="Bac_globin"/>
    <property type="match status" value="1"/>
</dbReference>
<dbReference type="Proteomes" id="UP000305730">
    <property type="component" value="Unassembled WGS sequence"/>
</dbReference>
<evidence type="ECO:0000313" key="8">
    <source>
        <dbReference type="Proteomes" id="UP000305730"/>
    </source>
</evidence>
<dbReference type="InterPro" id="IPR001486">
    <property type="entry name" value="Hemoglobin_trunc"/>
</dbReference>
<dbReference type="RefSeq" id="WP_138597853.1">
    <property type="nucleotide sequence ID" value="NZ_PNCK01000065.1"/>
</dbReference>
<protein>
    <submittedName>
        <fullName evidence="7">Group 1 truncated hemoglobin</fullName>
    </submittedName>
</protein>
<reference evidence="8 9" key="1">
    <citation type="submission" date="2017-12" db="EMBL/GenBank/DDBJ databases">
        <authorList>
            <person name="Paulsen S."/>
            <person name="Gram L.K."/>
        </authorList>
    </citation>
    <scope>NUCLEOTIDE SEQUENCE [LARGE SCALE GENOMIC DNA]</scope>
    <source>
        <strain evidence="7 9">S2231</strain>
        <strain evidence="6 8">S2233</strain>
    </source>
</reference>
<comment type="caution">
    <text evidence="7">The sequence shown here is derived from an EMBL/GenBank/DDBJ whole genome shotgun (WGS) entry which is preliminary data.</text>
</comment>
<keyword evidence="8" id="KW-1185">Reference proteome</keyword>
<dbReference type="InterPro" id="IPR012292">
    <property type="entry name" value="Globin/Proto"/>
</dbReference>
<organism evidence="7 9">
    <name type="scientific">Pseudoalteromonas citrea</name>
    <dbReference type="NCBI Taxonomy" id="43655"/>
    <lineage>
        <taxon>Bacteria</taxon>
        <taxon>Pseudomonadati</taxon>
        <taxon>Pseudomonadota</taxon>
        <taxon>Gammaproteobacteria</taxon>
        <taxon>Alteromonadales</taxon>
        <taxon>Pseudoalteromonadaceae</taxon>
        <taxon>Pseudoalteromonas</taxon>
    </lineage>
</organism>
<sequence>MLRFFRSVTLCITFISLFGCQTLHKRNSLYQQFGGQAKIEHVIDAFILRIGANSQIIHYFSDSNISHFRAGFINHMCALLEGPCEYNSDSMVQIHTGMNINERDFNLVVELFINAMTDAHIPYQIQNKVLAKLAPLRSEIIEV</sequence>
<evidence type="ECO:0000256" key="4">
    <source>
        <dbReference type="ARBA" id="ARBA00023004"/>
    </source>
</evidence>
<reference evidence="8 9" key="2">
    <citation type="submission" date="2019-06" db="EMBL/GenBank/DDBJ databases">
        <title>Co-occurence of chitin degradation, pigmentation and bioactivity in marine Pseudoalteromonas.</title>
        <authorList>
            <person name="Sonnenschein E.C."/>
            <person name="Bech P.K."/>
        </authorList>
    </citation>
    <scope>NUCLEOTIDE SEQUENCE [LARGE SCALE GENOMIC DNA]</scope>
    <source>
        <strain evidence="9">S2231</strain>
        <strain evidence="8">S2233</strain>
    </source>
</reference>
<dbReference type="OrthoDB" id="9795814at2"/>
<dbReference type="EMBL" id="PNCK01000065">
    <property type="protein sequence ID" value="TMP40974.1"/>
    <property type="molecule type" value="Genomic_DNA"/>
</dbReference>